<gene>
    <name evidence="2" type="ORF">G1H11_21840</name>
</gene>
<evidence type="ECO:0000313" key="2">
    <source>
        <dbReference type="EMBL" id="NED97945.1"/>
    </source>
</evidence>
<comment type="caution">
    <text evidence="2">The sequence shown here is derived from an EMBL/GenBank/DDBJ whole genome shotgun (WGS) entry which is preliminary data.</text>
</comment>
<proteinExistence type="predicted"/>
<name>A0A6N9YSK9_9ACTN</name>
<evidence type="ECO:0000256" key="1">
    <source>
        <dbReference type="SAM" id="MobiDB-lite"/>
    </source>
</evidence>
<dbReference type="AlphaFoldDB" id="A0A6N9YSK9"/>
<feature type="region of interest" description="Disordered" evidence="1">
    <location>
        <begin position="1"/>
        <end position="22"/>
    </location>
</feature>
<reference evidence="2 3" key="1">
    <citation type="submission" date="2020-02" db="EMBL/GenBank/DDBJ databases">
        <authorList>
            <person name="Li X.-J."/>
            <person name="Feng X.-M."/>
        </authorList>
    </citation>
    <scope>NUCLEOTIDE SEQUENCE [LARGE SCALE GENOMIC DNA]</scope>
    <source>
        <strain evidence="2 3">CGMCC 4.7225</strain>
    </source>
</reference>
<protein>
    <submittedName>
        <fullName evidence="2">Uncharacterized protein</fullName>
    </submittedName>
</protein>
<dbReference type="Proteomes" id="UP000469185">
    <property type="component" value="Unassembled WGS sequence"/>
</dbReference>
<organism evidence="2 3">
    <name type="scientific">Phytoactinopolyspora alkaliphila</name>
    <dbReference type="NCBI Taxonomy" id="1783498"/>
    <lineage>
        <taxon>Bacteria</taxon>
        <taxon>Bacillati</taxon>
        <taxon>Actinomycetota</taxon>
        <taxon>Actinomycetes</taxon>
        <taxon>Jiangellales</taxon>
        <taxon>Jiangellaceae</taxon>
        <taxon>Phytoactinopolyspora</taxon>
    </lineage>
</organism>
<sequence>MADRIATDPPCQESQTRAVDDPPTLARAARIVRLAIDRKRLREECGAAA</sequence>
<keyword evidence="3" id="KW-1185">Reference proteome</keyword>
<accession>A0A6N9YSK9</accession>
<dbReference type="EMBL" id="JAAGOB010000015">
    <property type="protein sequence ID" value="NED97945.1"/>
    <property type="molecule type" value="Genomic_DNA"/>
</dbReference>
<evidence type="ECO:0000313" key="3">
    <source>
        <dbReference type="Proteomes" id="UP000469185"/>
    </source>
</evidence>
<dbReference type="RefSeq" id="WP_163820741.1">
    <property type="nucleotide sequence ID" value="NZ_JAAGOB010000015.1"/>
</dbReference>